<accession>A0ABW3E620</accession>
<dbReference type="EMBL" id="JBHTHX010003127">
    <property type="protein sequence ID" value="MFD0891378.1"/>
    <property type="molecule type" value="Genomic_DNA"/>
</dbReference>
<name>A0ABW3E620_9ACTN</name>
<keyword evidence="2" id="KW-1185">Reference proteome</keyword>
<gene>
    <name evidence="1" type="ORF">ACFQ08_43090</name>
</gene>
<proteinExistence type="predicted"/>
<comment type="caution">
    <text evidence="1">The sequence shown here is derived from an EMBL/GenBank/DDBJ whole genome shotgun (WGS) entry which is preliminary data.</text>
</comment>
<reference evidence="2" key="1">
    <citation type="journal article" date="2019" name="Int. J. Syst. Evol. Microbiol.">
        <title>The Global Catalogue of Microorganisms (GCM) 10K type strain sequencing project: providing services to taxonomists for standard genome sequencing and annotation.</title>
        <authorList>
            <consortium name="The Broad Institute Genomics Platform"/>
            <consortium name="The Broad Institute Genome Sequencing Center for Infectious Disease"/>
            <person name="Wu L."/>
            <person name="Ma J."/>
        </authorList>
    </citation>
    <scope>NUCLEOTIDE SEQUENCE [LARGE SCALE GENOMIC DNA]</scope>
    <source>
        <strain evidence="2">CCUG 62974</strain>
    </source>
</reference>
<evidence type="ECO:0000313" key="1">
    <source>
        <dbReference type="EMBL" id="MFD0891378.1"/>
    </source>
</evidence>
<organism evidence="1 2">
    <name type="scientific">Streptosporangium algeriense</name>
    <dbReference type="NCBI Taxonomy" id="1682748"/>
    <lineage>
        <taxon>Bacteria</taxon>
        <taxon>Bacillati</taxon>
        <taxon>Actinomycetota</taxon>
        <taxon>Actinomycetes</taxon>
        <taxon>Streptosporangiales</taxon>
        <taxon>Streptosporangiaceae</taxon>
        <taxon>Streptosporangium</taxon>
    </lineage>
</organism>
<sequence>MAIEYPPDEQVARYGQFAGNITAGTGVVFRLGASALERARDVSALQAGAVDLWRVPPVELAELARAERTEGRARLVGLPRLRKAISTDGPPG</sequence>
<protein>
    <submittedName>
        <fullName evidence="1">Uncharacterized protein</fullName>
    </submittedName>
</protein>
<dbReference type="Proteomes" id="UP001597024">
    <property type="component" value="Unassembled WGS sequence"/>
</dbReference>
<evidence type="ECO:0000313" key="2">
    <source>
        <dbReference type="Proteomes" id="UP001597024"/>
    </source>
</evidence>